<reference evidence="7 8" key="1">
    <citation type="submission" date="2023-12" db="EMBL/GenBank/DDBJ databases">
        <title>Novel species of the genus Arcicella isolated from rivers.</title>
        <authorList>
            <person name="Lu H."/>
        </authorList>
    </citation>
    <scope>NUCLEOTIDE SEQUENCE [LARGE SCALE GENOMIC DNA]</scope>
    <source>
        <strain evidence="7 8">DC25W</strain>
    </source>
</reference>
<feature type="transmembrane region" description="Helical" evidence="5">
    <location>
        <begin position="59"/>
        <end position="81"/>
    </location>
</feature>
<evidence type="ECO:0000256" key="5">
    <source>
        <dbReference type="SAM" id="Phobius"/>
    </source>
</evidence>
<dbReference type="RefSeq" id="WP_323258215.1">
    <property type="nucleotide sequence ID" value="NZ_JAYGIM010000007.1"/>
</dbReference>
<feature type="transmembrane region" description="Helical" evidence="5">
    <location>
        <begin position="88"/>
        <end position="109"/>
    </location>
</feature>
<feature type="transmembrane region" description="Helical" evidence="5">
    <location>
        <begin position="176"/>
        <end position="194"/>
    </location>
</feature>
<dbReference type="Pfam" id="PF07690">
    <property type="entry name" value="MFS_1"/>
    <property type="match status" value="1"/>
</dbReference>
<evidence type="ECO:0000259" key="6">
    <source>
        <dbReference type="PROSITE" id="PS50850"/>
    </source>
</evidence>
<feature type="transmembrane region" description="Helical" evidence="5">
    <location>
        <begin position="16"/>
        <end position="39"/>
    </location>
</feature>
<evidence type="ECO:0000313" key="7">
    <source>
        <dbReference type="EMBL" id="MEA5426779.1"/>
    </source>
</evidence>
<dbReference type="InterPro" id="IPR011701">
    <property type="entry name" value="MFS"/>
</dbReference>
<feature type="transmembrane region" description="Helical" evidence="5">
    <location>
        <begin position="317"/>
        <end position="341"/>
    </location>
</feature>
<dbReference type="EMBL" id="JAYGIM010000007">
    <property type="protein sequence ID" value="MEA5426779.1"/>
    <property type="molecule type" value="Genomic_DNA"/>
</dbReference>
<evidence type="ECO:0000256" key="4">
    <source>
        <dbReference type="ARBA" id="ARBA00023136"/>
    </source>
</evidence>
<feature type="transmembrane region" description="Helical" evidence="5">
    <location>
        <begin position="148"/>
        <end position="170"/>
    </location>
</feature>
<proteinExistence type="predicted"/>
<evidence type="ECO:0000256" key="2">
    <source>
        <dbReference type="ARBA" id="ARBA00022692"/>
    </source>
</evidence>
<feature type="domain" description="Major facilitator superfamily (MFS) profile" evidence="6">
    <location>
        <begin position="17"/>
        <end position="408"/>
    </location>
</feature>
<dbReference type="InterPro" id="IPR036259">
    <property type="entry name" value="MFS_trans_sf"/>
</dbReference>
<comment type="caution">
    <text evidence="7">The sequence shown here is derived from an EMBL/GenBank/DDBJ whole genome shotgun (WGS) entry which is preliminary data.</text>
</comment>
<keyword evidence="4 5" id="KW-0472">Membrane</keyword>
<sequence>MEIAITDTKTQSRTTIAFAVCMLCYLLGGTVATLMSVNLPVAIPELLGKTPSVDELGKIGAYLNASFIFGWMFGGLTLGIVSDKIGRIRTLAFSAGIYGLFTLLTVFVANWESLLIYRFFTGLGVGGVLLITTVYISEIWDTNTRPVALGILAVSFPIGIVLTGGLNVLFGNWRQSFWLGIIPMLLSFVIIFFLPESSTWQSEGLTKKQNQESIFSSTNGKKLLIGSLVFGSVLIGLWAIFSWLPTWVQGLLADASSDGQKERGLTMMLLGIGGIIGGMLSGFLIKKIGSRTTLILTFSGCFIACLLLFTTNSSFTPIIYVETALLSLFFGISQGSLSSYIPTLFSTTIRATATGFCFNIGRFFTATAVFFVGSLVTVFGGIGNALLSFSITFLIALTVVYFTENKGIE</sequence>
<dbReference type="Gene3D" id="1.20.1250.20">
    <property type="entry name" value="MFS general substrate transporter like domains"/>
    <property type="match status" value="2"/>
</dbReference>
<dbReference type="PROSITE" id="PS50850">
    <property type="entry name" value="MFS"/>
    <property type="match status" value="1"/>
</dbReference>
<dbReference type="Proteomes" id="UP001302222">
    <property type="component" value="Unassembled WGS sequence"/>
</dbReference>
<keyword evidence="3 5" id="KW-1133">Transmembrane helix</keyword>
<evidence type="ECO:0000256" key="3">
    <source>
        <dbReference type="ARBA" id="ARBA00022989"/>
    </source>
</evidence>
<comment type="subcellular location">
    <subcellularLocation>
        <location evidence="1">Membrane</location>
        <topology evidence="1">Multi-pass membrane protein</topology>
    </subcellularLocation>
</comment>
<dbReference type="PANTHER" id="PTHR23508:SF10">
    <property type="entry name" value="CARBOXYLIC ACID TRANSPORTER PROTEIN HOMOLOG"/>
    <property type="match status" value="1"/>
</dbReference>
<accession>A0ABU5SHQ5</accession>
<feature type="transmembrane region" description="Helical" evidence="5">
    <location>
        <begin position="264"/>
        <end position="285"/>
    </location>
</feature>
<feature type="transmembrane region" description="Helical" evidence="5">
    <location>
        <begin position="385"/>
        <end position="403"/>
    </location>
</feature>
<keyword evidence="8" id="KW-1185">Reference proteome</keyword>
<feature type="transmembrane region" description="Helical" evidence="5">
    <location>
        <begin position="353"/>
        <end position="379"/>
    </location>
</feature>
<dbReference type="PANTHER" id="PTHR23508">
    <property type="entry name" value="CARBOXYLIC ACID TRANSPORTER PROTEIN HOMOLOG"/>
    <property type="match status" value="1"/>
</dbReference>
<protein>
    <submittedName>
        <fullName evidence="7">MFS transporter</fullName>
    </submittedName>
</protein>
<dbReference type="SUPFAM" id="SSF103473">
    <property type="entry name" value="MFS general substrate transporter"/>
    <property type="match status" value="1"/>
</dbReference>
<feature type="transmembrane region" description="Helical" evidence="5">
    <location>
        <begin position="223"/>
        <end position="244"/>
    </location>
</feature>
<dbReference type="InterPro" id="IPR005829">
    <property type="entry name" value="Sugar_transporter_CS"/>
</dbReference>
<name>A0ABU5SHQ5_9BACT</name>
<feature type="transmembrane region" description="Helical" evidence="5">
    <location>
        <begin position="115"/>
        <end position="136"/>
    </location>
</feature>
<evidence type="ECO:0000256" key="1">
    <source>
        <dbReference type="ARBA" id="ARBA00004141"/>
    </source>
</evidence>
<gene>
    <name evidence="7" type="ORF">VB798_09360</name>
</gene>
<evidence type="ECO:0000313" key="8">
    <source>
        <dbReference type="Proteomes" id="UP001302222"/>
    </source>
</evidence>
<organism evidence="7 8">
    <name type="scientific">Arcicella lustrica</name>
    <dbReference type="NCBI Taxonomy" id="2984196"/>
    <lineage>
        <taxon>Bacteria</taxon>
        <taxon>Pseudomonadati</taxon>
        <taxon>Bacteroidota</taxon>
        <taxon>Cytophagia</taxon>
        <taxon>Cytophagales</taxon>
        <taxon>Flectobacillaceae</taxon>
        <taxon>Arcicella</taxon>
    </lineage>
</organism>
<feature type="transmembrane region" description="Helical" evidence="5">
    <location>
        <begin position="292"/>
        <end position="311"/>
    </location>
</feature>
<dbReference type="InterPro" id="IPR020846">
    <property type="entry name" value="MFS_dom"/>
</dbReference>
<dbReference type="PROSITE" id="PS00217">
    <property type="entry name" value="SUGAR_TRANSPORT_2"/>
    <property type="match status" value="1"/>
</dbReference>
<keyword evidence="2 5" id="KW-0812">Transmembrane</keyword>